<protein>
    <submittedName>
        <fullName evidence="1">Uncharacterized protein</fullName>
    </submittedName>
</protein>
<evidence type="ECO:0000313" key="2">
    <source>
        <dbReference type="Proteomes" id="UP001194746"/>
    </source>
</evidence>
<accession>A0AAD4CB66</accession>
<comment type="caution">
    <text evidence="1">The sequence shown here is derived from an EMBL/GenBank/DDBJ whole genome shotgun (WGS) entry which is preliminary data.</text>
</comment>
<dbReference type="Proteomes" id="UP001194746">
    <property type="component" value="Unassembled WGS sequence"/>
</dbReference>
<reference evidence="1" key="2">
    <citation type="submission" date="2020-02" db="EMBL/GenBank/DDBJ databases">
        <authorList>
            <person name="Gilchrist C.L.M."/>
            <person name="Chooi Y.-H."/>
        </authorList>
    </citation>
    <scope>NUCLEOTIDE SEQUENCE</scope>
    <source>
        <strain evidence="1">MST-FP2251</strain>
    </source>
</reference>
<keyword evidence="2" id="KW-1185">Reference proteome</keyword>
<evidence type="ECO:0000313" key="1">
    <source>
        <dbReference type="EMBL" id="KAF9883230.1"/>
    </source>
</evidence>
<name>A0AAD4CB66_ASPNN</name>
<dbReference type="EMBL" id="VCAU01000175">
    <property type="protein sequence ID" value="KAF9883230.1"/>
    <property type="molecule type" value="Genomic_DNA"/>
</dbReference>
<sequence>MPDSTSGASQVEDGVNKLLALAEAKSQLPSQEENPLSLHYEVAATILLRLSTNWTVYKGFELSAISLQAAVARASDTPLSASVQLSAELKIGDVLVIVSGAIPQLQAEHDVDFVLTIAAASSIRGFLVSDFVAASTTRGVDLGGVVSKLDGPVADSLRADRGASAAKATLTITRVSSTGEYRLKSLSTQLQSPVSWDLIKDQLVLENVALAMNIQRRRESEAEGFDFRLAVSAGLGFAKSKKARVTGEIDVMKDVTDLVLSVSVDERSCISLDDVVGKLLPDERAKGVLERFDHHPDAPVHEDAMSPIELRAVIRRSGSGWSVKHLEAAALWKGVSWRIIDGLQLDDLMLGVIVQQHSSGEEVIGRQIYLPAQRRAVSITNGEDKPNSGSDYSFIAQLSGNFTLADYPVIAQVSYTSSSDNLQVNCFMMDGMVCNLTKLGTTLASNLLGNQHNVEEKMTDALTNTQLPSTYPVALGWGGYAGYGSDRQLLIEIENQKIQRLALSLVYETKASSWEVSEAIKLTNHGLWFEITTPQAPTETTLVQGYAYSNLKLGNGVNLFGFVAARKEAESAEYMLHLSLSKRPDAPLGMSPRQVIKDEAFGGGASSDTTGLVLPSSFPTGDSPDWVMKSVEASLGATFITVSKEPNPETVLTGLEVSANATGSWTVFSGLALQEAGLKVQMRRDHSAIPAAWAMRALLTGQMKCSVSSTPITIDIVAMVEKVKSLAQFTAVMVVKSEDGSLHPAPSITEFAKLDFLGNNEIPEDAKSDVPSDFSIQPNILLSSPISSAACELEVTKGGKDTWSLTSLKFGIGSEKPWIIIPNKLALSAGYLTLWIKNPRLPEARSYEFHAEGVIKVGEMESHATLYMSKSKSGHSLLQFCVTLDRPSEIIPLVTEQHWDHDLNAEFPKLGIQNTRGEVSLCLAKDRSASYRLDSLTVGCHIPDGLALGPITLESVSLHISIEETSESPTYRLKLSGDAVLFETPVAAEATLALASHETNISLQRLVHVTTADFFNKFLPQAVDNDFIGMLTSLQLDSASIVIVKEGTEMHMRAFSIKARTSDTIALQTGSMSSIKIQYDCGVSSERPTTPESPPSKSSIVTVTGIYKSTSFESNIKVKCFLGDQKLEFSLQAMEARPIQMAKILELSPTPESEVKIDSPVGKDIFAVSPVVDIHGELGVIIQPPSPDSQEIKKRVEVLSFSATVATNTSLEILNQPKISLEALSLNLTYIRGSGFSGHVFGSFTLCSEPLVQLHLLYEVKNGKEVYAGAIEAQNHPEKAVSYESLYEKLFSAHDYLQPTELEVQNSLLFLNVHITYHPGESLDVSATGESTWHLPDSQYKLAMGSVGFKARFSKAAGQETMAIDFRFHSSMEFEGIGTTKGAMAELRIQGRSEKILTATLYKTRTDDKELAEIAKTLQAGDWSQLVPDGNMGIAFRPDAALTMWYDLSNSILVLAGESSTVGKVMLLAGGRAQPPGDTSSGRQYTYLVSLSGVNSLSSVLPALQSDVGNQFALDQICLQVTNHNGPFQTLLGNIPSLSIPQQQQGQTTGTPALPDISVWKNIKSGTIVEPGTWLFASMSLRNSTDSDPGKALQFVSRDVASDPSITFYSLARASAQDMICNLVVKQFELCGGVSMDGVLSYTMKDKRFEGTVAITINDMITTTHSDVGPGPVTPSGSGGEPRKAITLNASITLESKKATFHGEVTSLTVSDPIPGMFNTTITNLQIRGSIEDRENPRFTIIGEVSLGSSSSSDPSTATTTGTTKLSGEIWIINGKPSLVVIEYGKSKDPITGQDVLKSRTGGDLFAQILNEPTKPGQDVNKAWPDDVPAVELRDAYIYCNSGDEFSWTMGETTRVYKRGFCVGARIAFFGIDFIVQAIILADKRGFSISGGPGKSVTVGFVELTGYKMKNSEALTAGPTVAIEAVKNQPSFKISTGLRFLDIQMPDLDFTYDRDKQALRTNARFRNKPLENVGISFLYKYGHFYFEDWQLTDKPPFDINEIIEKASSKDGSCGKIVEKLFSNLVKTKLIFDIKVPDDKSKMLDDKGLHVIVVLSWKITVADIHVGTIPVKVPKSDGGKGDLRLTFFKPWPSSFDNFWGDLIKQVGKNAIEFGLALLGDPEVFGKVLAKMAIEKLAVETLNKIFCRNVTNEEVVKKAKDVMKSNWQKLMEKVKRAWELVKKIKAALQSASFITALVALAELADIIAFVVVSIVVLFVLIGFLKDLLSDSDDKKEVEEMETRLKDEKAQVDKGHSERVRDMTEWLRSEGVIKASFVEGSRDTVLVDWKDLHVKGQDGNIQYKKLVITFATDVQFEGPSVKLVTVPDPTVTSFAHPEPTYANASTVYVRLTATIQVSYQAPGEDGKTMSNEITLENIMASPATHTRQLPAPSNLALETKGPDPTIVSNMLSKGHYDIEIYAVSRLERYPLYQTETVVPEDGGSMRTDVELISRRLEDFDGLSGLVKARMRAMPADQGQCLASEWCESNSITANKCIVGLQAEMSNTKIMLSWEQAQYKEYRITLSGGKEKEVQHITLTMQSTNGRSNALAALPGWAKEGDVLSVTVSPDNNNTFTDYCSLSYLAYVTVMFIPILQVDNDKYSLDSARGVLTLAVDHDPSMALDTAKIGVHVEYTADGGTKREIDAADTTYTPHDIARGVIELRNIRPPYPVSIIILTRPRSSSHVARSTPWAFPHILPSISACTNLNAEISDGQLIVSWEWPSDIDGAHIQISEGDWTAEQHVRNNFLSPHGSSTFQSPRLFGSEFKIVVTSKYGDHARGASATLVYESTKAFKCWTSGAYAHLCPRALQDDSRFTMATRNRKPTIVYWDDLGRLMAAVHDDSSTVQLSGSSLVGSALASTSLSSTHEEHYWIESQGQVNGGIFDANNRPHGAWPAGMYEFNKSGTAMTNGKGAITAIADKSTSTLHVWWVRELHNPSTNAMVPSIAYSNCKPGVWWSQPEPWYRPDDILWASMSPCPTPMAAAVAEGGYATVWYVDEYCGLTSVTRRNNQPANNSFRYDIAKSTNWNERPVSREAGLCVINVSPSQHRLFWITDDGALMTALIPVQDIIGRQIAVPQLHERKWSVAGPGSASTRSDIAAIHAPGGDERDLRIWWFAPDGKLMGAKAWDARQDKIQWQKYEQAPAGSGRTSGRMQVMVSTWDHPLIRVWWVDAQGRIKWQAPTADLQG</sequence>
<gene>
    <name evidence="1" type="ORF">FE257_003824</name>
</gene>
<dbReference type="SUPFAM" id="SSF89372">
    <property type="entry name" value="Fucose-specific lectin"/>
    <property type="match status" value="1"/>
</dbReference>
<reference evidence="1" key="1">
    <citation type="journal article" date="2019" name="Beilstein J. Org. Chem.">
        <title>Nanangenines: drimane sesquiterpenoids as the dominant metabolite cohort of a novel Australian fungus, Aspergillus nanangensis.</title>
        <authorList>
            <person name="Lacey H.J."/>
            <person name="Gilchrist C.L.M."/>
            <person name="Crombie A."/>
            <person name="Kalaitzis J.A."/>
            <person name="Vuong D."/>
            <person name="Rutledge P.J."/>
            <person name="Turner P."/>
            <person name="Pitt J.I."/>
            <person name="Lacey E."/>
            <person name="Chooi Y.H."/>
            <person name="Piggott A.M."/>
        </authorList>
    </citation>
    <scope>NUCLEOTIDE SEQUENCE</scope>
    <source>
        <strain evidence="1">MST-FP2251</strain>
    </source>
</reference>
<proteinExistence type="predicted"/>
<organism evidence="1 2">
    <name type="scientific">Aspergillus nanangensis</name>
    <dbReference type="NCBI Taxonomy" id="2582783"/>
    <lineage>
        <taxon>Eukaryota</taxon>
        <taxon>Fungi</taxon>
        <taxon>Dikarya</taxon>
        <taxon>Ascomycota</taxon>
        <taxon>Pezizomycotina</taxon>
        <taxon>Eurotiomycetes</taxon>
        <taxon>Eurotiomycetidae</taxon>
        <taxon>Eurotiales</taxon>
        <taxon>Aspergillaceae</taxon>
        <taxon>Aspergillus</taxon>
        <taxon>Aspergillus subgen. Circumdati</taxon>
    </lineage>
</organism>